<dbReference type="GO" id="GO:0005669">
    <property type="term" value="C:transcription factor TFIID complex"/>
    <property type="evidence" value="ECO:0007669"/>
    <property type="project" value="InterPro"/>
</dbReference>
<evidence type="ECO:0000256" key="2">
    <source>
        <dbReference type="ARBA" id="ARBA00007688"/>
    </source>
</evidence>
<dbReference type="CDD" id="cd22931">
    <property type="entry name" value="HFD_TAF6"/>
    <property type="match status" value="1"/>
</dbReference>
<gene>
    <name evidence="9" type="ORF">PACLA_8A062770</name>
</gene>
<keyword evidence="4" id="KW-0804">Transcription</keyword>
<accession>A0A7D9E367</accession>
<organism evidence="9 10">
    <name type="scientific">Paramuricea clavata</name>
    <name type="common">Red gorgonian</name>
    <name type="synonym">Violescent sea-whip</name>
    <dbReference type="NCBI Taxonomy" id="317549"/>
    <lineage>
        <taxon>Eukaryota</taxon>
        <taxon>Metazoa</taxon>
        <taxon>Cnidaria</taxon>
        <taxon>Anthozoa</taxon>
        <taxon>Octocorallia</taxon>
        <taxon>Malacalcyonacea</taxon>
        <taxon>Plexauridae</taxon>
        <taxon>Paramuricea</taxon>
    </lineage>
</organism>
<dbReference type="InterPro" id="IPR009072">
    <property type="entry name" value="Histone-fold"/>
</dbReference>
<dbReference type="AlphaFoldDB" id="A0A7D9E367"/>
<evidence type="ECO:0000313" key="9">
    <source>
        <dbReference type="EMBL" id="CAB4000555.1"/>
    </source>
</evidence>
<evidence type="ECO:0000256" key="6">
    <source>
        <dbReference type="ARBA" id="ARBA00040091"/>
    </source>
</evidence>
<dbReference type="GO" id="GO:0016251">
    <property type="term" value="F:RNA polymerase II general transcription initiation factor activity"/>
    <property type="evidence" value="ECO:0007669"/>
    <property type="project" value="InterPro"/>
</dbReference>
<dbReference type="GO" id="GO:0003713">
    <property type="term" value="F:transcription coactivator activity"/>
    <property type="evidence" value="ECO:0007669"/>
    <property type="project" value="TreeGrafter"/>
</dbReference>
<evidence type="ECO:0000256" key="3">
    <source>
        <dbReference type="ARBA" id="ARBA00023015"/>
    </source>
</evidence>
<feature type="non-terminal residue" evidence="9">
    <location>
        <position position="1"/>
    </location>
</feature>
<name>A0A7D9E367_PARCT</name>
<evidence type="ECO:0000256" key="7">
    <source>
        <dbReference type="SAM" id="MobiDB-lite"/>
    </source>
</evidence>
<dbReference type="InterPro" id="IPR011442">
    <property type="entry name" value="TAF6_C"/>
</dbReference>
<dbReference type="SUPFAM" id="SSF47113">
    <property type="entry name" value="Histone-fold"/>
    <property type="match status" value="1"/>
</dbReference>
<comment type="similarity">
    <text evidence="2">Belongs to the TAF6 family.</text>
</comment>
<sequence length="626" mass="70875">MSSQESGAESELENDISVESIKTIASSYGITKLNDEALQFLLDDVNFRLKEISQEALKFMHKAKRRKLSSSDFDNSLRVRNVEPLCGFLSSEFIPFRFTSGGGRDLFYYDDPEIELSKIIGTPLPRLPLDISLKAHWLSVEGVQPAIPENPPPVSHELQSKDVMEKTPKMKLKDNTVSSTASTKPTAVKTTTATTSKTDSKWLAASIVSTTAASDKLKPLVTHELSVEQQLYYKEVTEACVGSSEAKRAEALQSLSSDPGLYQMLPRFCTFIAEGLYINFTAFDIAIYKYGFLIYLYINDFKAVLNYTSIYWHIKTKPLCHDLTASFRSHISTVERLRYPGSGLRHISSREVKIPRFRFTGSSFIVQTLTMTIYGKFLKFEPREKGLFLGGGQNLRSMRITTHRNIVVFRRAAGPSPMRKAAHGMPIRRRALECYQTNLIIYAICLHFENKISRDSSSPFSRAEGDPDRYSMTKLDTIQKKTGLGRENMMLTLRMPDDLLKRGDFRPGFSSFVQAKFVQLMKQLYSSQPISIQHKLKAGIAYCNFAHQEDNFAHQTVKGGLVLPLNWKFTHFCKKIIAKAATRNTNVDFLRQMAIPDPPTFIPQVQPSNEQHLHQQSDLKSLLKKP</sequence>
<keyword evidence="5" id="KW-0539">Nucleus</keyword>
<dbReference type="Pfam" id="PF07571">
    <property type="entry name" value="TAF6_C"/>
    <property type="match status" value="1"/>
</dbReference>
<evidence type="ECO:0000313" key="10">
    <source>
        <dbReference type="Proteomes" id="UP001152795"/>
    </source>
</evidence>
<dbReference type="Gene3D" id="1.25.40.770">
    <property type="entry name" value="TAF6, C-terminal HEAT repeat domain"/>
    <property type="match status" value="1"/>
</dbReference>
<comment type="caution">
    <text evidence="9">The sequence shown here is derived from an EMBL/GenBank/DDBJ whole genome shotgun (WGS) entry which is preliminary data.</text>
</comment>
<evidence type="ECO:0000256" key="4">
    <source>
        <dbReference type="ARBA" id="ARBA00023163"/>
    </source>
</evidence>
<dbReference type="SMART" id="SM00803">
    <property type="entry name" value="TAF"/>
    <property type="match status" value="1"/>
</dbReference>
<evidence type="ECO:0000256" key="1">
    <source>
        <dbReference type="ARBA" id="ARBA00004123"/>
    </source>
</evidence>
<comment type="subcellular location">
    <subcellularLocation>
        <location evidence="1">Nucleus</location>
    </subcellularLocation>
</comment>
<dbReference type="InterPro" id="IPR046344">
    <property type="entry name" value="TAF6_C_sf"/>
</dbReference>
<dbReference type="InterPro" id="IPR037796">
    <property type="entry name" value="TAF6"/>
</dbReference>
<dbReference type="Pfam" id="PF02969">
    <property type="entry name" value="TAF"/>
    <property type="match status" value="1"/>
</dbReference>
<dbReference type="PANTHER" id="PTHR10221:SF9">
    <property type="entry name" value="TRANSCRIPTION INITIATION FACTOR TFIID SUBUNIT 6"/>
    <property type="match status" value="1"/>
</dbReference>
<protein>
    <recommendedName>
        <fullName evidence="6">Transcription initiation factor TFIID subunit 6</fullName>
    </recommendedName>
</protein>
<dbReference type="PANTHER" id="PTHR10221">
    <property type="entry name" value="TRANSCRIPTION INITIATION FACTOR TFIID SUBUNIT 6"/>
    <property type="match status" value="1"/>
</dbReference>
<dbReference type="GO" id="GO:0046695">
    <property type="term" value="C:SLIK (SAGA-like) complex"/>
    <property type="evidence" value="ECO:0007669"/>
    <property type="project" value="InterPro"/>
</dbReference>
<dbReference type="FunFam" id="1.10.20.10:FF:000030">
    <property type="entry name" value="Transcription initiation factor TFIID subunit 6"/>
    <property type="match status" value="1"/>
</dbReference>
<feature type="region of interest" description="Disordered" evidence="7">
    <location>
        <begin position="171"/>
        <end position="191"/>
    </location>
</feature>
<feature type="compositionally biased region" description="Low complexity" evidence="7">
    <location>
        <begin position="176"/>
        <end position="191"/>
    </location>
</feature>
<dbReference type="EMBL" id="CACRXK020003865">
    <property type="protein sequence ID" value="CAB4000555.1"/>
    <property type="molecule type" value="Genomic_DNA"/>
</dbReference>
<dbReference type="CDD" id="cd08050">
    <property type="entry name" value="TAF6C"/>
    <property type="match status" value="1"/>
</dbReference>
<dbReference type="InterPro" id="IPR004823">
    <property type="entry name" value="TAF_TATA-bd_Histone-like_dom"/>
</dbReference>
<feature type="region of interest" description="Disordered" evidence="7">
    <location>
        <begin position="607"/>
        <end position="626"/>
    </location>
</feature>
<dbReference type="GO" id="GO:0000124">
    <property type="term" value="C:SAGA complex"/>
    <property type="evidence" value="ECO:0007669"/>
    <property type="project" value="InterPro"/>
</dbReference>
<dbReference type="OrthoDB" id="361039at2759"/>
<dbReference type="Gene3D" id="1.10.20.10">
    <property type="entry name" value="Histone, subunit A"/>
    <property type="match status" value="1"/>
</dbReference>
<reference evidence="9" key="1">
    <citation type="submission" date="2020-04" db="EMBL/GenBank/DDBJ databases">
        <authorList>
            <person name="Alioto T."/>
            <person name="Alioto T."/>
            <person name="Gomez Garrido J."/>
        </authorList>
    </citation>
    <scope>NUCLEOTIDE SEQUENCE</scope>
    <source>
        <strain evidence="9">A484AB</strain>
    </source>
</reference>
<keyword evidence="3" id="KW-0805">Transcription regulation</keyword>
<proteinExistence type="inferred from homology"/>
<feature type="domain" description="TATA box binding protein associated factor (TAF) histone-like fold" evidence="8">
    <location>
        <begin position="14"/>
        <end position="78"/>
    </location>
</feature>
<dbReference type="Proteomes" id="UP001152795">
    <property type="component" value="Unassembled WGS sequence"/>
</dbReference>
<keyword evidence="10" id="KW-1185">Reference proteome</keyword>
<dbReference type="GO" id="GO:0051123">
    <property type="term" value="P:RNA polymerase II preinitiation complex assembly"/>
    <property type="evidence" value="ECO:0007669"/>
    <property type="project" value="TreeGrafter"/>
</dbReference>
<evidence type="ECO:0000256" key="5">
    <source>
        <dbReference type="ARBA" id="ARBA00023242"/>
    </source>
</evidence>
<evidence type="ECO:0000259" key="8">
    <source>
        <dbReference type="SMART" id="SM00803"/>
    </source>
</evidence>
<dbReference type="GO" id="GO:0046982">
    <property type="term" value="F:protein heterodimerization activity"/>
    <property type="evidence" value="ECO:0007669"/>
    <property type="project" value="InterPro"/>
</dbReference>